<reference evidence="8 9" key="1">
    <citation type="submission" date="2019-04" db="EMBL/GenBank/DDBJ databases">
        <title>Chromosome genome assembly for Takifugu flavidus.</title>
        <authorList>
            <person name="Xiao S."/>
        </authorList>
    </citation>
    <scope>NUCLEOTIDE SEQUENCE [LARGE SCALE GENOMIC DNA]</scope>
    <source>
        <strain evidence="8">HTHZ2018</strain>
        <tissue evidence="8">Muscle</tissue>
    </source>
</reference>
<dbReference type="InterPro" id="IPR036259">
    <property type="entry name" value="MFS_trans_sf"/>
</dbReference>
<name>A0A5C6P6R9_9TELE</name>
<feature type="transmembrane region" description="Helical" evidence="6">
    <location>
        <begin position="21"/>
        <end position="44"/>
    </location>
</feature>
<protein>
    <submittedName>
        <fullName evidence="8">Solute carrier family 22 member 5 High-affinity sodium-dependent carnitine cotransporter</fullName>
    </submittedName>
</protein>
<keyword evidence="9" id="KW-1185">Reference proteome</keyword>
<keyword evidence="3 6" id="KW-1133">Transmembrane helix</keyword>
<comment type="caution">
    <text evidence="8">The sequence shown here is derived from an EMBL/GenBank/DDBJ whole genome shotgun (WGS) entry which is preliminary data.</text>
</comment>
<feature type="transmembrane region" description="Helical" evidence="6">
    <location>
        <begin position="340"/>
        <end position="360"/>
    </location>
</feature>
<dbReference type="GO" id="GO:0022857">
    <property type="term" value="F:transmembrane transporter activity"/>
    <property type="evidence" value="ECO:0007669"/>
    <property type="project" value="InterPro"/>
</dbReference>
<feature type="transmembrane region" description="Helical" evidence="6">
    <location>
        <begin position="461"/>
        <end position="483"/>
    </location>
</feature>
<feature type="transmembrane region" description="Helical" evidence="6">
    <location>
        <begin position="489"/>
        <end position="509"/>
    </location>
</feature>
<gene>
    <name evidence="8" type="ORF">D4764_14G0011180</name>
</gene>
<evidence type="ECO:0000313" key="8">
    <source>
        <dbReference type="EMBL" id="TWW75115.1"/>
    </source>
</evidence>
<dbReference type="PROSITE" id="PS50850">
    <property type="entry name" value="MFS"/>
    <property type="match status" value="1"/>
</dbReference>
<evidence type="ECO:0000256" key="2">
    <source>
        <dbReference type="ARBA" id="ARBA00022692"/>
    </source>
</evidence>
<feature type="domain" description="Major facilitator superfamily (MFS) profile" evidence="7">
    <location>
        <begin position="91"/>
        <end position="514"/>
    </location>
</feature>
<feature type="transmembrane region" description="Helical" evidence="6">
    <location>
        <begin position="231"/>
        <end position="254"/>
    </location>
</feature>
<dbReference type="InterPro" id="IPR020846">
    <property type="entry name" value="MFS_dom"/>
</dbReference>
<feature type="transmembrane region" description="Helical" evidence="6">
    <location>
        <begin position="172"/>
        <end position="194"/>
    </location>
</feature>
<accession>A0A5C6P6R9</accession>
<evidence type="ECO:0000256" key="3">
    <source>
        <dbReference type="ARBA" id="ARBA00022989"/>
    </source>
</evidence>
<keyword evidence="2 6" id="KW-0812">Transmembrane</keyword>
<feature type="compositionally biased region" description="Basic and acidic residues" evidence="5">
    <location>
        <begin position="539"/>
        <end position="548"/>
    </location>
</feature>
<dbReference type="SUPFAM" id="SSF103473">
    <property type="entry name" value="MFS general substrate transporter"/>
    <property type="match status" value="1"/>
</dbReference>
<dbReference type="AlphaFoldDB" id="A0A5C6P6R9"/>
<feature type="region of interest" description="Disordered" evidence="5">
    <location>
        <begin position="533"/>
        <end position="554"/>
    </location>
</feature>
<dbReference type="Proteomes" id="UP000324091">
    <property type="component" value="Chromosome 14"/>
</dbReference>
<evidence type="ECO:0000256" key="6">
    <source>
        <dbReference type="SAM" id="Phobius"/>
    </source>
</evidence>
<feature type="transmembrane region" description="Helical" evidence="6">
    <location>
        <begin position="372"/>
        <end position="394"/>
    </location>
</feature>
<dbReference type="InterPro" id="IPR005828">
    <property type="entry name" value="MFS_sugar_transport-like"/>
</dbReference>
<feature type="transmembrane region" description="Helical" evidence="6">
    <location>
        <begin position="145"/>
        <end position="165"/>
    </location>
</feature>
<feature type="transmembrane region" description="Helical" evidence="6">
    <location>
        <begin position="200"/>
        <end position="219"/>
    </location>
</feature>
<evidence type="ECO:0000256" key="5">
    <source>
        <dbReference type="SAM" id="MobiDB-lite"/>
    </source>
</evidence>
<dbReference type="GO" id="GO:0016020">
    <property type="term" value="C:membrane"/>
    <property type="evidence" value="ECO:0007669"/>
    <property type="project" value="UniProtKB-SubCell"/>
</dbReference>
<evidence type="ECO:0000256" key="4">
    <source>
        <dbReference type="ARBA" id="ARBA00023136"/>
    </source>
</evidence>
<keyword evidence="4 6" id="KW-0472">Membrane</keyword>
<dbReference type="PANTHER" id="PTHR24064">
    <property type="entry name" value="SOLUTE CARRIER FAMILY 22 MEMBER"/>
    <property type="match status" value="1"/>
</dbReference>
<sequence length="554" mass="61933">MTDYDSATAFLGEWGRFQKQVFYLLCLRAIPCGYTALSMVFLAGSPHHHCLVPPQANLTPAWENSSIPLEERSGGGAPERSFCSRYKLTEVQRFSDRGLLPADVNWSTVATEGCLDGWQYDQSIYASTVVSEWDLVCDYKWKKPLTTSVFFCGVLSGAFICGQLADRYGRKLMVFVGMGIHAVSNFLLIFSPSWTFFCCMYFLVGLGNTFSYSSTFVLGSELLSPRLRKTFATLGVNLGFAVGYMMLPLLAFLIRDWRMLLVALALPNLLYIPFWWYIPESPRWLVSCGKIEEAEAIIRAAAKKNNVKPPTVIFTPLQKDIQSPPRSPPNICELVSSRNVCGISVTLWLLWPTVTITYLGVSLNTGNLHGNAFLNCFLSALVEIPAYFLSWVFFRWCSRRVTVFSTLCMAGMFLLIIQLIPSELIYVAIGLEMMAKFAVTVAFSIVYGYTVELYPTVLRTTALGSCSMMGKIGSIVAPYFIYLRSYSVSLPYILIGCLAVLLALLSLLLPESHGKPLPDLLDQMQSFPGCRKKQYRLTSTREKEDTAERAPPAN</sequence>
<comment type="subcellular location">
    <subcellularLocation>
        <location evidence="1">Membrane</location>
        <topology evidence="1">Multi-pass membrane protein</topology>
    </subcellularLocation>
</comment>
<evidence type="ECO:0000313" key="9">
    <source>
        <dbReference type="Proteomes" id="UP000324091"/>
    </source>
</evidence>
<proteinExistence type="predicted"/>
<dbReference type="EMBL" id="RHFK02000006">
    <property type="protein sequence ID" value="TWW75115.1"/>
    <property type="molecule type" value="Genomic_DNA"/>
</dbReference>
<feature type="transmembrane region" description="Helical" evidence="6">
    <location>
        <begin position="401"/>
        <end position="420"/>
    </location>
</feature>
<evidence type="ECO:0000259" key="7">
    <source>
        <dbReference type="PROSITE" id="PS50850"/>
    </source>
</evidence>
<feature type="transmembrane region" description="Helical" evidence="6">
    <location>
        <begin position="260"/>
        <end position="278"/>
    </location>
</feature>
<feature type="transmembrane region" description="Helical" evidence="6">
    <location>
        <begin position="426"/>
        <end position="449"/>
    </location>
</feature>
<dbReference type="Gene3D" id="1.20.1250.20">
    <property type="entry name" value="MFS general substrate transporter like domains"/>
    <property type="match status" value="1"/>
</dbReference>
<dbReference type="Pfam" id="PF00083">
    <property type="entry name" value="Sugar_tr"/>
    <property type="match status" value="1"/>
</dbReference>
<organism evidence="8 9">
    <name type="scientific">Takifugu flavidus</name>
    <name type="common">sansaifugu</name>
    <dbReference type="NCBI Taxonomy" id="433684"/>
    <lineage>
        <taxon>Eukaryota</taxon>
        <taxon>Metazoa</taxon>
        <taxon>Chordata</taxon>
        <taxon>Craniata</taxon>
        <taxon>Vertebrata</taxon>
        <taxon>Euteleostomi</taxon>
        <taxon>Actinopterygii</taxon>
        <taxon>Neopterygii</taxon>
        <taxon>Teleostei</taxon>
        <taxon>Neoteleostei</taxon>
        <taxon>Acanthomorphata</taxon>
        <taxon>Eupercaria</taxon>
        <taxon>Tetraodontiformes</taxon>
        <taxon>Tetradontoidea</taxon>
        <taxon>Tetraodontidae</taxon>
        <taxon>Takifugu</taxon>
    </lineage>
</organism>
<evidence type="ECO:0000256" key="1">
    <source>
        <dbReference type="ARBA" id="ARBA00004141"/>
    </source>
</evidence>